<name>A0A8X6SEA7_TRICX</name>
<dbReference type="AlphaFoldDB" id="A0A8X6SEA7"/>
<dbReference type="Proteomes" id="UP000887159">
    <property type="component" value="Unassembled WGS sequence"/>
</dbReference>
<accession>A0A8X6SEA7</accession>
<keyword evidence="2" id="KW-1185">Reference proteome</keyword>
<organism evidence="1 2">
    <name type="scientific">Trichonephila clavipes</name>
    <name type="common">Golden silk orbweaver</name>
    <name type="synonym">Nephila clavipes</name>
    <dbReference type="NCBI Taxonomy" id="2585209"/>
    <lineage>
        <taxon>Eukaryota</taxon>
        <taxon>Metazoa</taxon>
        <taxon>Ecdysozoa</taxon>
        <taxon>Arthropoda</taxon>
        <taxon>Chelicerata</taxon>
        <taxon>Arachnida</taxon>
        <taxon>Araneae</taxon>
        <taxon>Araneomorphae</taxon>
        <taxon>Entelegynae</taxon>
        <taxon>Araneoidea</taxon>
        <taxon>Nephilidae</taxon>
        <taxon>Trichonephila</taxon>
    </lineage>
</organism>
<sequence length="76" mass="8636">MREGGAHTTVLLGVLQRTLFLPSPWWGGRPFYPRITSGSWVEWSFLTVKGCQGDDRRHAIFRGVHVQRNAVILSTK</sequence>
<reference evidence="1" key="1">
    <citation type="submission" date="2020-08" db="EMBL/GenBank/DDBJ databases">
        <title>Multicomponent nature underlies the extraordinary mechanical properties of spider dragline silk.</title>
        <authorList>
            <person name="Kono N."/>
            <person name="Nakamura H."/>
            <person name="Mori M."/>
            <person name="Yoshida Y."/>
            <person name="Ohtoshi R."/>
            <person name="Malay A.D."/>
            <person name="Moran D.A.P."/>
            <person name="Tomita M."/>
            <person name="Numata K."/>
            <person name="Arakawa K."/>
        </authorList>
    </citation>
    <scope>NUCLEOTIDE SEQUENCE</scope>
</reference>
<evidence type="ECO:0000313" key="1">
    <source>
        <dbReference type="EMBL" id="GFY05433.1"/>
    </source>
</evidence>
<gene>
    <name evidence="1" type="ORF">TNCV_961281</name>
</gene>
<dbReference type="EMBL" id="BMAU01021252">
    <property type="protein sequence ID" value="GFY05433.1"/>
    <property type="molecule type" value="Genomic_DNA"/>
</dbReference>
<proteinExistence type="predicted"/>
<protein>
    <submittedName>
        <fullName evidence="1">Uncharacterized protein</fullName>
    </submittedName>
</protein>
<evidence type="ECO:0000313" key="2">
    <source>
        <dbReference type="Proteomes" id="UP000887159"/>
    </source>
</evidence>
<comment type="caution">
    <text evidence="1">The sequence shown here is derived from an EMBL/GenBank/DDBJ whole genome shotgun (WGS) entry which is preliminary data.</text>
</comment>